<dbReference type="PANTHER" id="PTHR13228:SF3">
    <property type="entry name" value="CONSERVED OLIGOMERIC GOLGI COMPLEX SUBUNIT 5"/>
    <property type="match status" value="1"/>
</dbReference>
<feature type="compositionally biased region" description="Polar residues" evidence="5">
    <location>
        <begin position="30"/>
        <end position="48"/>
    </location>
</feature>
<evidence type="ECO:0000256" key="4">
    <source>
        <dbReference type="ARBA" id="ARBA00023136"/>
    </source>
</evidence>
<dbReference type="EMBL" id="BPWL01000001">
    <property type="protein sequence ID" value="GJJ06135.1"/>
    <property type="molecule type" value="Genomic_DNA"/>
</dbReference>
<dbReference type="InterPro" id="IPR019465">
    <property type="entry name" value="Cog5"/>
</dbReference>
<dbReference type="GO" id="GO:0006891">
    <property type="term" value="P:intra-Golgi vesicle-mediated transport"/>
    <property type="evidence" value="ECO:0007669"/>
    <property type="project" value="InterPro"/>
</dbReference>
<evidence type="ECO:0000259" key="7">
    <source>
        <dbReference type="Pfam" id="PF20649"/>
    </source>
</evidence>
<reference evidence="8" key="1">
    <citation type="submission" date="2021-10" db="EMBL/GenBank/DDBJ databases">
        <title>De novo Genome Assembly of Clathrus columnatus (Basidiomycota, Fungi) Using Illumina and Nanopore Sequence Data.</title>
        <authorList>
            <person name="Ogiso-Tanaka E."/>
            <person name="Itagaki H."/>
            <person name="Hosoya T."/>
            <person name="Hosaka K."/>
        </authorList>
    </citation>
    <scope>NUCLEOTIDE SEQUENCE</scope>
    <source>
        <strain evidence="8">MO-923</strain>
    </source>
</reference>
<name>A0AAV4ZWZ0_9AGAM</name>
<sequence length="882" mass="98553">MLMTDYSVFSRPEFDPNDYANAVLAGEPYSAQSSKTPHTKSSSATTRGTGIELPKEDISLALTKLNLGIDDVAKQLRAVVTTYHETLLIRAAGAMELQQSLAVVRRGLTEVTQSLEKLRQKIRIPYQTLESHVSRLRRLQLASDVLRRTSRFVIVARRLEIQMGEVKKHQESNVKENSNKLNGQRKLSIGPGDDDHEGEKERNLARAALKDLSAGPDSPSEAGSETESSSITEPDAIPLRSISVVSSYIPALEAAHAQVTSEMESMVMSGLATMSLTLHQNQSLLASSLQTAFNLRQLPQLVQSLIEDLSETVQERIQYAFDVARISKETNAKGNLDMIIHIQSRDLSYVESVNSQGLIYKSRIRTEPTNLTAPQWTSALWGRLETLVEDLSSCCIKVYALEKVLNVKKDATSQKPFLDEVMKTLDNKPSTTFWTVVSRSLEKHSKEASKNSSFLQQTLGVGYPRLLRLFHDFFAKIALHTDTSYTPTFQSPETVLTLRSVSHFESFYMTRSLNRLNESVGQAMSGGLRAPPSGAEGLAIARTVTNELDSAKFDPLLVRSVAKNVVVTLDGFINRIDTMIVRERSATSMLGPVASPQLVLNSQLISAMYSCWTQLDKLKDEHTEAVYIVFEPSIRTIQHLCERTYEPLLLAIRREISSIIARVHRVDFGKLLETASPGMGGATAYMKELVEKLSFIRKEILNRFNLGEVSNEWTVHIAKHALKTFVYHVSIVKPLSEGGKLQLTTDMAEIEFALNAFMLKQGQKSTKLEALGNEYRALRALRPLLFLDNAHLGSVESTIGLPPLVVLHHILVRSPIPLPHTLHGWHEAEYVRWVEEHTEEESWTLIESGLTHWEKLREGEGDDGEEYVHLARTVLRNAKLVA</sequence>
<evidence type="ECO:0000259" key="6">
    <source>
        <dbReference type="Pfam" id="PF10392"/>
    </source>
</evidence>
<feature type="region of interest" description="Disordered" evidence="5">
    <location>
        <begin position="166"/>
        <end position="233"/>
    </location>
</feature>
<dbReference type="InterPro" id="IPR049176">
    <property type="entry name" value="COG5_N"/>
</dbReference>
<comment type="caution">
    <text evidence="8">The sequence shown here is derived from an EMBL/GenBank/DDBJ whole genome shotgun (WGS) entry which is preliminary data.</text>
</comment>
<feature type="region of interest" description="Disordered" evidence="5">
    <location>
        <begin position="29"/>
        <end position="49"/>
    </location>
</feature>
<dbReference type="Proteomes" id="UP001050691">
    <property type="component" value="Unassembled WGS sequence"/>
</dbReference>
<accession>A0AAV4ZWZ0</accession>
<evidence type="ECO:0000313" key="8">
    <source>
        <dbReference type="EMBL" id="GJJ06135.1"/>
    </source>
</evidence>
<evidence type="ECO:0000256" key="5">
    <source>
        <dbReference type="SAM" id="MobiDB-lite"/>
    </source>
</evidence>
<dbReference type="GO" id="GO:0017119">
    <property type="term" value="C:Golgi transport complex"/>
    <property type="evidence" value="ECO:0007669"/>
    <property type="project" value="InterPro"/>
</dbReference>
<feature type="compositionally biased region" description="Basic and acidic residues" evidence="5">
    <location>
        <begin position="166"/>
        <end position="178"/>
    </location>
</feature>
<evidence type="ECO:0000256" key="2">
    <source>
        <dbReference type="ARBA" id="ARBA00020974"/>
    </source>
</evidence>
<feature type="domain" description="Conserved oligomeric Golgi complex subunit 5 helical" evidence="7">
    <location>
        <begin position="239"/>
        <end position="474"/>
    </location>
</feature>
<proteinExistence type="predicted"/>
<dbReference type="GO" id="GO:0000139">
    <property type="term" value="C:Golgi membrane"/>
    <property type="evidence" value="ECO:0007669"/>
    <property type="project" value="UniProtKB-SubCell"/>
</dbReference>
<feature type="compositionally biased region" description="Polar residues" evidence="5">
    <location>
        <begin position="221"/>
        <end position="232"/>
    </location>
</feature>
<evidence type="ECO:0000313" key="9">
    <source>
        <dbReference type="Proteomes" id="UP001050691"/>
    </source>
</evidence>
<dbReference type="InterPro" id="IPR048485">
    <property type="entry name" value="COG5_helical"/>
</dbReference>
<dbReference type="Pfam" id="PF20649">
    <property type="entry name" value="COG5_C"/>
    <property type="match status" value="1"/>
</dbReference>
<dbReference type="Pfam" id="PF10392">
    <property type="entry name" value="COG5_N"/>
    <property type="match status" value="1"/>
</dbReference>
<comment type="subcellular location">
    <subcellularLocation>
        <location evidence="1">Golgi apparatus membrane</location>
        <topology evidence="1">Peripheral membrane protein</topology>
    </subcellularLocation>
</comment>
<organism evidence="8 9">
    <name type="scientific">Clathrus columnatus</name>
    <dbReference type="NCBI Taxonomy" id="1419009"/>
    <lineage>
        <taxon>Eukaryota</taxon>
        <taxon>Fungi</taxon>
        <taxon>Dikarya</taxon>
        <taxon>Basidiomycota</taxon>
        <taxon>Agaricomycotina</taxon>
        <taxon>Agaricomycetes</taxon>
        <taxon>Phallomycetidae</taxon>
        <taxon>Phallales</taxon>
        <taxon>Clathraceae</taxon>
        <taxon>Clathrus</taxon>
    </lineage>
</organism>
<keyword evidence="9" id="KW-1185">Reference proteome</keyword>
<evidence type="ECO:0000256" key="3">
    <source>
        <dbReference type="ARBA" id="ARBA00023034"/>
    </source>
</evidence>
<gene>
    <name evidence="8" type="ORF">Clacol_000324</name>
</gene>
<evidence type="ECO:0000256" key="1">
    <source>
        <dbReference type="ARBA" id="ARBA00004395"/>
    </source>
</evidence>
<keyword evidence="3" id="KW-0333">Golgi apparatus</keyword>
<keyword evidence="4" id="KW-0472">Membrane</keyword>
<protein>
    <recommendedName>
        <fullName evidence="2">Conserved oligomeric Golgi complex subunit 5</fullName>
    </recommendedName>
</protein>
<dbReference type="AlphaFoldDB" id="A0AAV4ZWZ0"/>
<dbReference type="PANTHER" id="PTHR13228">
    <property type="entry name" value="CONSERVED OLIGOMERIC GOLGI COMPLEX COMPONENT 5"/>
    <property type="match status" value="1"/>
</dbReference>
<feature type="domain" description="Conserved oligomeric Golgi complex subunit 5 N-terminal" evidence="6">
    <location>
        <begin position="8"/>
        <end position="159"/>
    </location>
</feature>